<accession>A0A6S7KZG4</accession>
<feature type="domain" description="Sortilin N-terminal" evidence="2">
    <location>
        <begin position="2"/>
        <end position="152"/>
    </location>
</feature>
<sequence>MIYSSRNFGSTWTERAKNVTSYFWGIEDLDTDDVIYLQIDDGNGTSHIMRGHWDHKHYLAKPVIENVIDFEIQDVYLFATKKSNNGIDLYVGYHYHDISKAEFPNTLRTEDYVIADASEGQVFVAVNHNKNTSHLYISDVNGKKYTLSMERVLLYSPNLQQHSWLRYAVM</sequence>
<dbReference type="EMBL" id="CACRXK020013680">
    <property type="protein sequence ID" value="CAB4025569.1"/>
    <property type="molecule type" value="Genomic_DNA"/>
</dbReference>
<reference evidence="3" key="1">
    <citation type="submission" date="2020-04" db="EMBL/GenBank/DDBJ databases">
        <authorList>
            <person name="Alioto T."/>
            <person name="Alioto T."/>
            <person name="Gomez Garrido J."/>
        </authorList>
    </citation>
    <scope>NUCLEOTIDE SEQUENCE</scope>
    <source>
        <strain evidence="3">A484AB</strain>
    </source>
</reference>
<dbReference type="PANTHER" id="PTHR12106">
    <property type="entry name" value="SORTILIN RELATED"/>
    <property type="match status" value="1"/>
</dbReference>
<organism evidence="3 4">
    <name type="scientific">Paramuricea clavata</name>
    <name type="common">Red gorgonian</name>
    <name type="synonym">Violescent sea-whip</name>
    <dbReference type="NCBI Taxonomy" id="317549"/>
    <lineage>
        <taxon>Eukaryota</taxon>
        <taxon>Metazoa</taxon>
        <taxon>Cnidaria</taxon>
        <taxon>Anthozoa</taxon>
        <taxon>Octocorallia</taxon>
        <taxon>Malacalcyonacea</taxon>
        <taxon>Plexauridae</taxon>
        <taxon>Paramuricea</taxon>
    </lineage>
</organism>
<dbReference type="PANTHER" id="PTHR12106:SF27">
    <property type="entry name" value="SORTILIN-RELATED RECEPTOR"/>
    <property type="match status" value="1"/>
</dbReference>
<keyword evidence="1" id="KW-0677">Repeat</keyword>
<evidence type="ECO:0000313" key="3">
    <source>
        <dbReference type="EMBL" id="CAB4025569.1"/>
    </source>
</evidence>
<evidence type="ECO:0000259" key="2">
    <source>
        <dbReference type="Pfam" id="PF15902"/>
    </source>
</evidence>
<dbReference type="GO" id="GO:0016020">
    <property type="term" value="C:membrane"/>
    <property type="evidence" value="ECO:0007669"/>
    <property type="project" value="TreeGrafter"/>
</dbReference>
<comment type="caution">
    <text evidence="3">The sequence shown here is derived from an EMBL/GenBank/DDBJ whole genome shotgun (WGS) entry which is preliminary data.</text>
</comment>
<name>A0A6S7KZG4_PARCT</name>
<evidence type="ECO:0000313" key="4">
    <source>
        <dbReference type="Proteomes" id="UP001152795"/>
    </source>
</evidence>
<dbReference type="GO" id="GO:0005794">
    <property type="term" value="C:Golgi apparatus"/>
    <property type="evidence" value="ECO:0007669"/>
    <property type="project" value="TreeGrafter"/>
</dbReference>
<dbReference type="Pfam" id="PF15902">
    <property type="entry name" value="Sortilin-Vps10"/>
    <property type="match status" value="1"/>
</dbReference>
<protein>
    <recommendedName>
        <fullName evidence="2">Sortilin N-terminal domain-containing protein</fullName>
    </recommendedName>
</protein>
<dbReference type="AlphaFoldDB" id="A0A6S7KZG4"/>
<proteinExistence type="predicted"/>
<keyword evidence="4" id="KW-1185">Reference proteome</keyword>
<gene>
    <name evidence="3" type="ORF">PACLA_8A041364</name>
</gene>
<dbReference type="InterPro" id="IPR050310">
    <property type="entry name" value="VPS10-sortilin"/>
</dbReference>
<dbReference type="InterPro" id="IPR031778">
    <property type="entry name" value="Sortilin_N"/>
</dbReference>
<dbReference type="Proteomes" id="UP001152795">
    <property type="component" value="Unassembled WGS sequence"/>
</dbReference>
<evidence type="ECO:0000256" key="1">
    <source>
        <dbReference type="ARBA" id="ARBA00022737"/>
    </source>
</evidence>
<dbReference type="GO" id="GO:0006892">
    <property type="term" value="P:post-Golgi vesicle-mediated transport"/>
    <property type="evidence" value="ECO:0007669"/>
    <property type="project" value="TreeGrafter"/>
</dbReference>
<dbReference type="OrthoDB" id="443634at2759"/>